<evidence type="ECO:0000313" key="9">
    <source>
        <dbReference type="EMBL" id="EZP83978.1"/>
    </source>
</evidence>
<dbReference type="Gene3D" id="3.40.50.80">
    <property type="entry name" value="Nucleotide-binding domain of ferredoxin-NADP reductase (FNR) module"/>
    <property type="match status" value="1"/>
</dbReference>
<evidence type="ECO:0000256" key="6">
    <source>
        <dbReference type="ARBA" id="ARBA00023014"/>
    </source>
</evidence>
<dbReference type="SUPFAM" id="SSF52343">
    <property type="entry name" value="Ferredoxin reductase-like, C-terminal NADP-linked domain"/>
    <property type="match status" value="1"/>
</dbReference>
<protein>
    <submittedName>
        <fullName evidence="9">2,3,5,6-tetrachlorobenzoquinone reductase</fullName>
    </submittedName>
</protein>
<dbReference type="GO" id="GO:0051537">
    <property type="term" value="F:2 iron, 2 sulfur cluster binding"/>
    <property type="evidence" value="ECO:0007669"/>
    <property type="project" value="UniProtKB-KW"/>
</dbReference>
<dbReference type="PROSITE" id="PS00197">
    <property type="entry name" value="2FE2S_FER_1"/>
    <property type="match status" value="1"/>
</dbReference>
<dbReference type="Gene3D" id="2.40.30.10">
    <property type="entry name" value="Translation factors"/>
    <property type="match status" value="1"/>
</dbReference>
<dbReference type="InterPro" id="IPR050415">
    <property type="entry name" value="MRET"/>
</dbReference>
<dbReference type="InterPro" id="IPR017938">
    <property type="entry name" value="Riboflavin_synthase-like_b-brl"/>
</dbReference>
<reference evidence="9 10" key="1">
    <citation type="submission" date="2014-03" db="EMBL/GenBank/DDBJ databases">
        <title>Whole genome sequence of Novosphingobium resinovorum KF1.</title>
        <authorList>
            <person name="Gan H.M."/>
            <person name="Gan H.Y."/>
            <person name="Chew T.H."/>
            <person name="Savka M.A."/>
        </authorList>
    </citation>
    <scope>NUCLEOTIDE SEQUENCE [LARGE SCALE GENOMIC DNA]</scope>
    <source>
        <strain evidence="9 10">KF1</strain>
    </source>
</reference>
<dbReference type="Pfam" id="PF00111">
    <property type="entry name" value="Fer2"/>
    <property type="match status" value="1"/>
</dbReference>
<evidence type="ECO:0000256" key="1">
    <source>
        <dbReference type="ARBA" id="ARBA00022630"/>
    </source>
</evidence>
<dbReference type="InterPro" id="IPR006058">
    <property type="entry name" value="2Fe2S_fd_BS"/>
</dbReference>
<keyword evidence="5" id="KW-0408">Iron</keyword>
<feature type="domain" description="2Fe-2S ferredoxin-type" evidence="7">
    <location>
        <begin position="234"/>
        <end position="321"/>
    </location>
</feature>
<keyword evidence="6" id="KW-0411">Iron-sulfur</keyword>
<sequence>MTQSPNMIDVVVKRITSEATGISSFELHPCEGDTLPAFTAGAHIDIRLENGLVRSYSLINSQRETGRYLIAVNLDRNSRGGSRFMHERVRVGDRLAITEPSNNFPLDESASHSVFIAGGIGITPIWAMIQRQIELGGSWEVHYACRAAEYAAFLEQITAAGGGDKVKLHLDEESGGRFLDMKAIVDHAPENSIFYCCGPAAMLEAYKQATAGIAAERVRLEHFGVAPADPGTGGEFTVVLAKSGDEFLVEEGMTILETLLQNGISHNYSCTQGVCGTCLTPVLEGVPDHRDWVLSDERKASNEVMLICCSLSKTERLVLDL</sequence>
<dbReference type="CDD" id="cd00207">
    <property type="entry name" value="fer2"/>
    <property type="match status" value="1"/>
</dbReference>
<dbReference type="AlphaFoldDB" id="A0A031K4N6"/>
<dbReference type="PANTHER" id="PTHR47354">
    <property type="entry name" value="NADH OXIDOREDUCTASE HCR"/>
    <property type="match status" value="1"/>
</dbReference>
<evidence type="ECO:0000259" key="8">
    <source>
        <dbReference type="PROSITE" id="PS51384"/>
    </source>
</evidence>
<dbReference type="InterPro" id="IPR017927">
    <property type="entry name" value="FAD-bd_FR_type"/>
</dbReference>
<dbReference type="RefSeq" id="WP_036523958.1">
    <property type="nucleotide sequence ID" value="NZ_JFYZ01000002.1"/>
</dbReference>
<keyword evidence="4" id="KW-0560">Oxidoreductase</keyword>
<evidence type="ECO:0000259" key="7">
    <source>
        <dbReference type="PROSITE" id="PS51085"/>
    </source>
</evidence>
<dbReference type="InterPro" id="IPR039261">
    <property type="entry name" value="FNR_nucleotide-bd"/>
</dbReference>
<dbReference type="InterPro" id="IPR036010">
    <property type="entry name" value="2Fe-2S_ferredoxin-like_sf"/>
</dbReference>
<dbReference type="InterPro" id="IPR001433">
    <property type="entry name" value="OxRdtase_FAD/NAD-bd"/>
</dbReference>
<dbReference type="InterPro" id="IPR012675">
    <property type="entry name" value="Beta-grasp_dom_sf"/>
</dbReference>
<keyword evidence="3" id="KW-0479">Metal-binding</keyword>
<dbReference type="PATRIC" id="fig|158500.4.peg.1204"/>
<proteinExistence type="predicted"/>
<dbReference type="eggNOG" id="COG1018">
    <property type="taxonomic scope" value="Bacteria"/>
</dbReference>
<evidence type="ECO:0000256" key="4">
    <source>
        <dbReference type="ARBA" id="ARBA00023002"/>
    </source>
</evidence>
<keyword evidence="1" id="KW-0285">Flavoprotein</keyword>
<dbReference type="Pfam" id="PF00175">
    <property type="entry name" value="NAD_binding_1"/>
    <property type="match status" value="1"/>
</dbReference>
<dbReference type="SUPFAM" id="SSF54292">
    <property type="entry name" value="2Fe-2S ferredoxin-like"/>
    <property type="match status" value="1"/>
</dbReference>
<comment type="caution">
    <text evidence="9">The sequence shown here is derived from an EMBL/GenBank/DDBJ whole genome shotgun (WGS) entry which is preliminary data.</text>
</comment>
<dbReference type="PROSITE" id="PS51384">
    <property type="entry name" value="FAD_FR"/>
    <property type="match status" value="1"/>
</dbReference>
<dbReference type="Gene3D" id="3.10.20.30">
    <property type="match status" value="1"/>
</dbReference>
<name>A0A031K4N6_9SPHN</name>
<gene>
    <name evidence="9" type="primary">pcpD</name>
    <name evidence="9" type="ORF">BV97_01171</name>
</gene>
<dbReference type="CDD" id="cd06185">
    <property type="entry name" value="PDR_like"/>
    <property type="match status" value="1"/>
</dbReference>
<evidence type="ECO:0000256" key="3">
    <source>
        <dbReference type="ARBA" id="ARBA00022723"/>
    </source>
</evidence>
<dbReference type="InterPro" id="IPR001041">
    <property type="entry name" value="2Fe-2S_ferredoxin-type"/>
</dbReference>
<keyword evidence="2" id="KW-0001">2Fe-2S</keyword>
<dbReference type="GO" id="GO:0046872">
    <property type="term" value="F:metal ion binding"/>
    <property type="evidence" value="ECO:0007669"/>
    <property type="project" value="UniProtKB-KW"/>
</dbReference>
<dbReference type="PANTHER" id="PTHR47354:SF1">
    <property type="entry name" value="CARNITINE MONOOXYGENASE REDUCTASE SUBUNIT"/>
    <property type="match status" value="1"/>
</dbReference>
<evidence type="ECO:0000313" key="10">
    <source>
        <dbReference type="Proteomes" id="UP000024329"/>
    </source>
</evidence>
<organism evidence="9 10">
    <name type="scientific">Novosphingobium resinovorum</name>
    <dbReference type="NCBI Taxonomy" id="158500"/>
    <lineage>
        <taxon>Bacteria</taxon>
        <taxon>Pseudomonadati</taxon>
        <taxon>Pseudomonadota</taxon>
        <taxon>Alphaproteobacteria</taxon>
        <taxon>Sphingomonadales</taxon>
        <taxon>Sphingomonadaceae</taxon>
        <taxon>Novosphingobium</taxon>
    </lineage>
</organism>
<accession>A0A031K4N6</accession>
<dbReference type="PROSITE" id="PS51085">
    <property type="entry name" value="2FE2S_FER_2"/>
    <property type="match status" value="1"/>
</dbReference>
<dbReference type="GO" id="GO:0016491">
    <property type="term" value="F:oxidoreductase activity"/>
    <property type="evidence" value="ECO:0007669"/>
    <property type="project" value="UniProtKB-KW"/>
</dbReference>
<dbReference type="SUPFAM" id="SSF63380">
    <property type="entry name" value="Riboflavin synthase domain-like"/>
    <property type="match status" value="1"/>
</dbReference>
<dbReference type="Proteomes" id="UP000024329">
    <property type="component" value="Unassembled WGS sequence"/>
</dbReference>
<evidence type="ECO:0000256" key="5">
    <source>
        <dbReference type="ARBA" id="ARBA00023004"/>
    </source>
</evidence>
<evidence type="ECO:0000256" key="2">
    <source>
        <dbReference type="ARBA" id="ARBA00022714"/>
    </source>
</evidence>
<dbReference type="EMBL" id="JFYZ01000002">
    <property type="protein sequence ID" value="EZP83978.1"/>
    <property type="molecule type" value="Genomic_DNA"/>
</dbReference>
<dbReference type="PRINTS" id="PR00409">
    <property type="entry name" value="PHDIOXRDTASE"/>
</dbReference>
<feature type="domain" description="FAD-binding FR-type" evidence="8">
    <location>
        <begin position="5"/>
        <end position="107"/>
    </location>
</feature>